<dbReference type="EMBL" id="GGFM01012058">
    <property type="protein sequence ID" value="MBW32809.1"/>
    <property type="molecule type" value="Transcribed_RNA"/>
</dbReference>
<keyword evidence="1" id="KW-0732">Signal</keyword>
<feature type="chain" id="PRO_5014863049" evidence="1">
    <location>
        <begin position="20"/>
        <end position="69"/>
    </location>
</feature>
<accession>A0A2M3ZWC3</accession>
<reference evidence="2" key="1">
    <citation type="submission" date="2018-01" db="EMBL/GenBank/DDBJ databases">
        <title>An insight into the sialome of Amazonian anophelines.</title>
        <authorList>
            <person name="Ribeiro J.M."/>
            <person name="Scarpassa V."/>
            <person name="Calvo E."/>
        </authorList>
    </citation>
    <scope>NUCLEOTIDE SEQUENCE</scope>
    <source>
        <tissue evidence="2">Salivary glands</tissue>
    </source>
</reference>
<feature type="signal peptide" evidence="1">
    <location>
        <begin position="1"/>
        <end position="19"/>
    </location>
</feature>
<evidence type="ECO:0000256" key="1">
    <source>
        <dbReference type="SAM" id="SignalP"/>
    </source>
</evidence>
<protein>
    <submittedName>
        <fullName evidence="2">Putative secreted peptide</fullName>
    </submittedName>
</protein>
<name>A0A2M3ZWC3_9DIPT</name>
<sequence>MTNFTTILIQSLDFFFAAASSPLLLCFFSAQSSSGSVHCTSISTLPVHCFCCTNSIACCILASGNTLLM</sequence>
<dbReference type="AlphaFoldDB" id="A0A2M3ZWC3"/>
<proteinExistence type="predicted"/>
<organism evidence="2">
    <name type="scientific">Anopheles braziliensis</name>
    <dbReference type="NCBI Taxonomy" id="58242"/>
    <lineage>
        <taxon>Eukaryota</taxon>
        <taxon>Metazoa</taxon>
        <taxon>Ecdysozoa</taxon>
        <taxon>Arthropoda</taxon>
        <taxon>Hexapoda</taxon>
        <taxon>Insecta</taxon>
        <taxon>Pterygota</taxon>
        <taxon>Neoptera</taxon>
        <taxon>Endopterygota</taxon>
        <taxon>Diptera</taxon>
        <taxon>Nematocera</taxon>
        <taxon>Culicoidea</taxon>
        <taxon>Culicidae</taxon>
        <taxon>Anophelinae</taxon>
        <taxon>Anopheles</taxon>
    </lineage>
</organism>
<evidence type="ECO:0000313" key="2">
    <source>
        <dbReference type="EMBL" id="MBW32809.1"/>
    </source>
</evidence>